<evidence type="ECO:0000313" key="2">
    <source>
        <dbReference type="Proteomes" id="UP000095287"/>
    </source>
</evidence>
<organism evidence="2 3">
    <name type="scientific">Steinernema glaseri</name>
    <dbReference type="NCBI Taxonomy" id="37863"/>
    <lineage>
        <taxon>Eukaryota</taxon>
        <taxon>Metazoa</taxon>
        <taxon>Ecdysozoa</taxon>
        <taxon>Nematoda</taxon>
        <taxon>Chromadorea</taxon>
        <taxon>Rhabditida</taxon>
        <taxon>Tylenchina</taxon>
        <taxon>Panagrolaimomorpha</taxon>
        <taxon>Strongyloidoidea</taxon>
        <taxon>Steinernematidae</taxon>
        <taxon>Steinernema</taxon>
    </lineage>
</organism>
<dbReference type="PROSITE" id="PS50097">
    <property type="entry name" value="BTB"/>
    <property type="match status" value="1"/>
</dbReference>
<dbReference type="WBParaSite" id="L893_g27388.t1">
    <property type="protein sequence ID" value="L893_g27388.t1"/>
    <property type="gene ID" value="L893_g27388"/>
</dbReference>
<dbReference type="Proteomes" id="UP000095287">
    <property type="component" value="Unplaced"/>
</dbReference>
<dbReference type="Pfam" id="PF00651">
    <property type="entry name" value="BTB"/>
    <property type="match status" value="1"/>
</dbReference>
<accession>A0A1I7ZL53</accession>
<name>A0A1I7ZL53_9BILA</name>
<protein>
    <submittedName>
        <fullName evidence="3">BTB domain-containing protein</fullName>
    </submittedName>
</protein>
<dbReference type="InterPro" id="IPR000210">
    <property type="entry name" value="BTB/POZ_dom"/>
</dbReference>
<proteinExistence type="predicted"/>
<dbReference type="AlphaFoldDB" id="A0A1I7ZL53"/>
<dbReference type="SMART" id="SM00225">
    <property type="entry name" value="BTB"/>
    <property type="match status" value="1"/>
</dbReference>
<reference evidence="3" key="1">
    <citation type="submission" date="2016-11" db="UniProtKB">
        <authorList>
            <consortium name="WormBaseParasite"/>
        </authorList>
    </citation>
    <scope>IDENTIFICATION</scope>
</reference>
<dbReference type="InterPro" id="IPR011333">
    <property type="entry name" value="SKP1/BTB/POZ_sf"/>
</dbReference>
<dbReference type="PANTHER" id="PTHR22744">
    <property type="entry name" value="HELIX LOOP HELIX PROTEIN 21-RELATED"/>
    <property type="match status" value="1"/>
</dbReference>
<sequence>MEGSAEFNIGFSPLDVCEKAESFGDERNIAGQNYQVLLVRSGGKISVSLYLTDWKKYLLYHGYYSCVSTLVGHIKKTKSLVQGSNLLSCHNSVMVFSFLIDEQEAWFTLNLRVIVEDFYVYALSSPIPHFAESPMQVNDKKIYVSKAILSAQSPFFAELFNSGDEVQIHVATPRDFRVLLHFLYGIPVSLQRHPDSIPALLELVDRFQCPIAKLAIEQKLEEFRPSDLKKFLEEIDQCGMRRLAKKIVDSFTGEELRKFREEGDMFSFSASTVDAFIIKLMSQMQL</sequence>
<feature type="domain" description="BTB" evidence="1">
    <location>
        <begin position="131"/>
        <end position="192"/>
    </location>
</feature>
<dbReference type="Gene3D" id="3.30.710.10">
    <property type="entry name" value="Potassium Channel Kv1.1, Chain A"/>
    <property type="match status" value="1"/>
</dbReference>
<dbReference type="CDD" id="cd18186">
    <property type="entry name" value="BTB_POZ_ZBTB_KLHL-like"/>
    <property type="match status" value="1"/>
</dbReference>
<evidence type="ECO:0000259" key="1">
    <source>
        <dbReference type="PROSITE" id="PS50097"/>
    </source>
</evidence>
<evidence type="ECO:0000313" key="3">
    <source>
        <dbReference type="WBParaSite" id="L893_g27388.t1"/>
    </source>
</evidence>
<dbReference type="PANTHER" id="PTHR22744:SF17">
    <property type="entry name" value="BTB DOMAIN-CONTAINING PROTEIN"/>
    <property type="match status" value="1"/>
</dbReference>
<keyword evidence="2" id="KW-1185">Reference proteome</keyword>
<dbReference type="SUPFAM" id="SSF54695">
    <property type="entry name" value="POZ domain"/>
    <property type="match status" value="1"/>
</dbReference>